<evidence type="ECO:0000256" key="3">
    <source>
        <dbReference type="SAM" id="MobiDB-lite"/>
    </source>
</evidence>
<dbReference type="PANTHER" id="PTHR34700">
    <property type="entry name" value="POTASSIUM BINDING PROTEIN KBP"/>
    <property type="match status" value="1"/>
</dbReference>
<sequence>MLRTGYKGRHRRPAPPKSRRIVTFAGAAGTAAAIPLVGTADTASAASVDTWEAVAQCESSGNWKINTGNGHYGGLQFKQSSWKAAGGLRYAPRADLATKEEQIATAERLLAMQGPGAWTCAGAGGLKAGGPAPGVAPLNGLGRDAGEQKQEQAAPRQERSADAPAARAERRDAAGAPETAEAAGAEKKSAPELVDGKYEVVEGDTLSEIAETLGIKGGWQKLYAMNRDKIDAPDVIYPGQLLRLS</sequence>
<dbReference type="Gene3D" id="3.10.350.10">
    <property type="entry name" value="LysM domain"/>
    <property type="match status" value="1"/>
</dbReference>
<evidence type="ECO:0000259" key="4">
    <source>
        <dbReference type="PROSITE" id="PS51782"/>
    </source>
</evidence>
<feature type="domain" description="LysM" evidence="4">
    <location>
        <begin position="196"/>
        <end position="244"/>
    </location>
</feature>
<dbReference type="Gene3D" id="1.10.530.10">
    <property type="match status" value="1"/>
</dbReference>
<dbReference type="EMBL" id="JNAD02000005">
    <property type="protein sequence ID" value="RKM96085.1"/>
    <property type="molecule type" value="Genomic_DNA"/>
</dbReference>
<evidence type="ECO:0000313" key="5">
    <source>
        <dbReference type="EMBL" id="RKM96085.1"/>
    </source>
</evidence>
<reference evidence="5 6" key="1">
    <citation type="journal article" date="2014" name="Genome Announc.">
        <title>Draft Genome Sequence of Streptomyces fradiae ATCC 19609, a Strain Highly Sensitive to Antibiotics.</title>
        <authorList>
            <person name="Bekker O.B."/>
            <person name="Klimina K.M."/>
            <person name="Vatlin A.A."/>
            <person name="Zakharevich N.V."/>
            <person name="Kasianov A.S."/>
            <person name="Danilenko V.N."/>
        </authorList>
    </citation>
    <scope>NUCLEOTIDE SEQUENCE [LARGE SCALE GENOMIC DNA]</scope>
    <source>
        <strain evidence="5 6">ATCC 19609</strain>
    </source>
</reference>
<dbReference type="InterPro" id="IPR036779">
    <property type="entry name" value="LysM_dom_sf"/>
</dbReference>
<dbReference type="PANTHER" id="PTHR34700:SF4">
    <property type="entry name" value="PHAGE-LIKE ELEMENT PBSX PROTEIN XKDP"/>
    <property type="match status" value="1"/>
</dbReference>
<comment type="similarity">
    <text evidence="1">Belongs to the transglycosylase family. Rpf subfamily.</text>
</comment>
<dbReference type="PROSITE" id="PS51782">
    <property type="entry name" value="LYSM"/>
    <property type="match status" value="1"/>
</dbReference>
<evidence type="ECO:0000256" key="1">
    <source>
        <dbReference type="ARBA" id="ARBA00010830"/>
    </source>
</evidence>
<dbReference type="InterPro" id="IPR052196">
    <property type="entry name" value="Bact_Kbp"/>
</dbReference>
<protein>
    <submittedName>
        <fullName evidence="5">LysM peptidoglycan-binding domain-containing protein</fullName>
    </submittedName>
</protein>
<dbReference type="OrthoDB" id="1404170at2"/>
<dbReference type="InterPro" id="IPR010618">
    <property type="entry name" value="RPF"/>
</dbReference>
<accession>A0A3R7HHM5</accession>
<dbReference type="GO" id="GO:0016787">
    <property type="term" value="F:hydrolase activity"/>
    <property type="evidence" value="ECO:0007669"/>
    <property type="project" value="UniProtKB-KW"/>
</dbReference>
<feature type="compositionally biased region" description="Basic and acidic residues" evidence="3">
    <location>
        <begin position="144"/>
        <end position="173"/>
    </location>
</feature>
<feature type="compositionally biased region" description="Low complexity" evidence="3">
    <location>
        <begin position="174"/>
        <end position="183"/>
    </location>
</feature>
<name>A0A3R7HHM5_9ACTN</name>
<feature type="region of interest" description="Disordered" evidence="3">
    <location>
        <begin position="134"/>
        <end position="190"/>
    </location>
</feature>
<dbReference type="Proteomes" id="UP000028058">
    <property type="component" value="Unassembled WGS sequence"/>
</dbReference>
<dbReference type="Pfam" id="PF01476">
    <property type="entry name" value="LysM"/>
    <property type="match status" value="1"/>
</dbReference>
<dbReference type="RefSeq" id="WP_043470509.1">
    <property type="nucleotide sequence ID" value="NZ_CP134822.1"/>
</dbReference>
<gene>
    <name evidence="5" type="ORF">SFRA_014035</name>
</gene>
<dbReference type="AlphaFoldDB" id="A0A3R7HHM5"/>
<organism evidence="5 6">
    <name type="scientific">Streptomyces xinghaiensis</name>
    <dbReference type="NCBI Taxonomy" id="1038928"/>
    <lineage>
        <taxon>Bacteria</taxon>
        <taxon>Bacillati</taxon>
        <taxon>Actinomycetota</taxon>
        <taxon>Actinomycetes</taxon>
        <taxon>Kitasatosporales</taxon>
        <taxon>Streptomycetaceae</taxon>
        <taxon>Streptomyces</taxon>
    </lineage>
</organism>
<evidence type="ECO:0000313" key="6">
    <source>
        <dbReference type="Proteomes" id="UP000028058"/>
    </source>
</evidence>
<dbReference type="CDD" id="cd13925">
    <property type="entry name" value="RPF"/>
    <property type="match status" value="1"/>
</dbReference>
<dbReference type="SUPFAM" id="SSF53955">
    <property type="entry name" value="Lysozyme-like"/>
    <property type="match status" value="1"/>
</dbReference>
<comment type="caution">
    <text evidence="5">The sequence shown here is derived from an EMBL/GenBank/DDBJ whole genome shotgun (WGS) entry which is preliminary data.</text>
</comment>
<keyword evidence="2" id="KW-0378">Hydrolase</keyword>
<dbReference type="InterPro" id="IPR018392">
    <property type="entry name" value="LysM"/>
</dbReference>
<evidence type="ECO:0000256" key="2">
    <source>
        <dbReference type="ARBA" id="ARBA00022801"/>
    </source>
</evidence>
<dbReference type="InterPro" id="IPR023346">
    <property type="entry name" value="Lysozyme-like_dom_sf"/>
</dbReference>
<proteinExistence type="inferred from homology"/>
<dbReference type="SMART" id="SM00257">
    <property type="entry name" value="LysM"/>
    <property type="match status" value="1"/>
</dbReference>
<dbReference type="SUPFAM" id="SSF54106">
    <property type="entry name" value="LysM domain"/>
    <property type="match status" value="1"/>
</dbReference>
<dbReference type="Pfam" id="PF06737">
    <property type="entry name" value="Transglycosylas"/>
    <property type="match status" value="1"/>
</dbReference>
<dbReference type="CDD" id="cd00118">
    <property type="entry name" value="LysM"/>
    <property type="match status" value="1"/>
</dbReference>
<keyword evidence="6" id="KW-1185">Reference proteome</keyword>